<accession>A0ABT0GIG4</accession>
<dbReference type="RefSeq" id="WP_248209403.1">
    <property type="nucleotide sequence ID" value="NZ_JALNMH010000009.1"/>
</dbReference>
<evidence type="ECO:0000259" key="1">
    <source>
        <dbReference type="PROSITE" id="PS51832"/>
    </source>
</evidence>
<dbReference type="EMBL" id="JALNMH010000009">
    <property type="protein sequence ID" value="MCK7594341.1"/>
    <property type="molecule type" value="Genomic_DNA"/>
</dbReference>
<comment type="caution">
    <text evidence="2">The sequence shown here is derived from an EMBL/GenBank/DDBJ whole genome shotgun (WGS) entry which is preliminary data.</text>
</comment>
<dbReference type="PANTHER" id="PTHR43155">
    <property type="entry name" value="CYCLIC DI-GMP PHOSPHODIESTERASE PA4108-RELATED"/>
    <property type="match status" value="1"/>
</dbReference>
<name>A0ABT0GIG4_9GAMM</name>
<dbReference type="CDD" id="cd00077">
    <property type="entry name" value="HDc"/>
    <property type="match status" value="1"/>
</dbReference>
<dbReference type="SUPFAM" id="SSF109604">
    <property type="entry name" value="HD-domain/PDEase-like"/>
    <property type="match status" value="1"/>
</dbReference>
<feature type="domain" description="HD-GYP" evidence="1">
    <location>
        <begin position="143"/>
        <end position="339"/>
    </location>
</feature>
<proteinExistence type="predicted"/>
<dbReference type="SMART" id="SM00471">
    <property type="entry name" value="HDc"/>
    <property type="match status" value="1"/>
</dbReference>
<dbReference type="PANTHER" id="PTHR43155:SF2">
    <property type="entry name" value="CYCLIC DI-GMP PHOSPHODIESTERASE PA4108"/>
    <property type="match status" value="1"/>
</dbReference>
<dbReference type="Pfam" id="PF13487">
    <property type="entry name" value="HD_5"/>
    <property type="match status" value="1"/>
</dbReference>
<dbReference type="InterPro" id="IPR021812">
    <property type="entry name" value="DUF3391"/>
</dbReference>
<dbReference type="InterPro" id="IPR003607">
    <property type="entry name" value="HD/PDEase_dom"/>
</dbReference>
<dbReference type="InterPro" id="IPR037522">
    <property type="entry name" value="HD_GYP_dom"/>
</dbReference>
<dbReference type="PROSITE" id="PS51832">
    <property type="entry name" value="HD_GYP"/>
    <property type="match status" value="1"/>
</dbReference>
<gene>
    <name evidence="2" type="ORF">M0G41_11755</name>
</gene>
<dbReference type="Pfam" id="PF11871">
    <property type="entry name" value="DUF3391"/>
    <property type="match status" value="1"/>
</dbReference>
<sequence length="411" mass="45427">MDQASDQDLRISVAGLEVGMFVSRLDRPWIETPFPLHGLTIQDTGQRDALRGLCSFVWVDPLRGKSPDPRYLDLADPGQAKRQIDALRKTTWAVAQDFDTEVEKATPVFDQLEAGLRGALDELRAGRKLDTARLKAGVDAMVDSMLRNPNAFAWLREMRRSSEYDYLHAMGSSIWAASFGRHLGMERTELEELALGGLLCDVGKTRVPAELLAQKGPLDEEAQRLVKLHVRHGLEILGETPGISSIVIEMVATHHERHDGSGYPQGLAGNDIPIFGRIGGIVDSYDAMTSERPYAVSLAPHKAVSELYNRRGTAFQPEMVEQFIQACGIYPTGSLVELSDGRVGVITAVNSLKRLRPALMVLLDSDKKPLPRFQRLDLSEVMQDPEGRPLNIRQGLPSGAHGIDPHQLFID</sequence>
<organism evidence="2 3">
    <name type="scientific">Pseudomarimonas salicorniae</name>
    <dbReference type="NCBI Taxonomy" id="2933270"/>
    <lineage>
        <taxon>Bacteria</taxon>
        <taxon>Pseudomonadati</taxon>
        <taxon>Pseudomonadota</taxon>
        <taxon>Gammaproteobacteria</taxon>
        <taxon>Lysobacterales</taxon>
        <taxon>Lysobacteraceae</taxon>
        <taxon>Pseudomarimonas</taxon>
    </lineage>
</organism>
<dbReference type="Proteomes" id="UP001431449">
    <property type="component" value="Unassembled WGS sequence"/>
</dbReference>
<evidence type="ECO:0000313" key="3">
    <source>
        <dbReference type="Proteomes" id="UP001431449"/>
    </source>
</evidence>
<protein>
    <submittedName>
        <fullName evidence="2">HD-GYP domain-containing protein</fullName>
    </submittedName>
</protein>
<keyword evidence="3" id="KW-1185">Reference proteome</keyword>
<evidence type="ECO:0000313" key="2">
    <source>
        <dbReference type="EMBL" id="MCK7594341.1"/>
    </source>
</evidence>
<dbReference type="Gene3D" id="1.10.3210.10">
    <property type="entry name" value="Hypothetical protein af1432"/>
    <property type="match status" value="1"/>
</dbReference>
<reference evidence="2" key="1">
    <citation type="submission" date="2022-04" db="EMBL/GenBank/DDBJ databases">
        <title>Lysobacter sp. CAU 1642 isolated from sea sand.</title>
        <authorList>
            <person name="Kim W."/>
        </authorList>
    </citation>
    <scope>NUCLEOTIDE SEQUENCE</scope>
    <source>
        <strain evidence="2">CAU 1642</strain>
    </source>
</reference>